<sequence>MLLAVIAVTLPCLALAFRLGDLSNPPDGWPYSHEYHDGIDTLRLEAPEDCTGTNPHSNSGGGMIELITRLGSLAVTTRNCKAMIVEGNQVVATVGPTTNGIETHNYTSDQRVVFSLDTLESTESELSESCETYLGATGKPTRPVFEISILPPPDSVFVPLMQKHYLAPFGNANWSETLLTVPARVDSPHPELPEVQVRIREDRKADFDRRNGAVILHIRRGHIVNLAELALSSADKWADAYVQEEDGSHTLTQASLKQNDVLLLLTVHKLPAKCTLSQIVDEVRELQSPAEFEEMAKRVFVDVCDNYLGGMAVLVEDNDR</sequence>
<keyword evidence="1" id="KW-0732">Signal</keyword>
<gene>
    <name evidence="2" type="ORF">PSACC_02059</name>
</gene>
<feature type="signal peptide" evidence="1">
    <location>
        <begin position="1"/>
        <end position="16"/>
    </location>
</feature>
<evidence type="ECO:0000256" key="1">
    <source>
        <dbReference type="SAM" id="SignalP"/>
    </source>
</evidence>
<accession>A0A2H9TK75</accession>
<proteinExistence type="predicted"/>
<dbReference type="EMBL" id="MTSL01000141">
    <property type="protein sequence ID" value="PJF18135.1"/>
    <property type="molecule type" value="Genomic_DNA"/>
</dbReference>
<evidence type="ECO:0000313" key="3">
    <source>
        <dbReference type="Proteomes" id="UP000240830"/>
    </source>
</evidence>
<comment type="caution">
    <text evidence="2">The sequence shown here is derived from an EMBL/GenBank/DDBJ whole genome shotgun (WGS) entry which is preliminary data.</text>
</comment>
<name>A0A2H9TK75_9FUNG</name>
<dbReference type="AlphaFoldDB" id="A0A2H9TK75"/>
<organism evidence="2 3">
    <name type="scientific">Paramicrosporidium saccamoebae</name>
    <dbReference type="NCBI Taxonomy" id="1246581"/>
    <lineage>
        <taxon>Eukaryota</taxon>
        <taxon>Fungi</taxon>
        <taxon>Fungi incertae sedis</taxon>
        <taxon>Cryptomycota</taxon>
        <taxon>Cryptomycota incertae sedis</taxon>
        <taxon>Paramicrosporidium</taxon>
    </lineage>
</organism>
<protein>
    <submittedName>
        <fullName evidence="2">Uncharacterized protein</fullName>
    </submittedName>
</protein>
<evidence type="ECO:0000313" key="2">
    <source>
        <dbReference type="EMBL" id="PJF18135.1"/>
    </source>
</evidence>
<feature type="chain" id="PRO_5014116480" evidence="1">
    <location>
        <begin position="17"/>
        <end position="320"/>
    </location>
</feature>
<keyword evidence="3" id="KW-1185">Reference proteome</keyword>
<dbReference type="Proteomes" id="UP000240830">
    <property type="component" value="Unassembled WGS sequence"/>
</dbReference>
<reference evidence="2 3" key="1">
    <citation type="submission" date="2016-10" db="EMBL/GenBank/DDBJ databases">
        <title>The genome of Paramicrosporidium saccamoebae is the missing link in understanding Cryptomycota and Microsporidia evolution.</title>
        <authorList>
            <person name="Quandt C.A."/>
            <person name="Beaudet D."/>
            <person name="Corsaro D."/>
            <person name="Michel R."/>
            <person name="Corradi N."/>
            <person name="James T."/>
        </authorList>
    </citation>
    <scope>NUCLEOTIDE SEQUENCE [LARGE SCALE GENOMIC DNA]</scope>
    <source>
        <strain evidence="2 3">KSL3</strain>
    </source>
</reference>